<dbReference type="Proteomes" id="UP000264980">
    <property type="component" value="Chromosome"/>
</dbReference>
<evidence type="ECO:0000313" key="1">
    <source>
        <dbReference type="EMBL" id="AXF77353.1"/>
    </source>
</evidence>
<keyword evidence="3" id="KW-1185">Reference proteome</keyword>
<evidence type="ECO:0000313" key="2">
    <source>
        <dbReference type="EMBL" id="KKF36228.1"/>
    </source>
</evidence>
<dbReference type="AlphaFoldDB" id="A0A0M2KG68"/>
<sequence length="63" mass="7361">MLRPLITLNVILLPEIRQAFYISDNFVRVKSAIHTHTNDESNMPDFAHNSTTILFRNGFYGYF</sequence>
<accession>A0A0M2KG68</accession>
<evidence type="ECO:0000313" key="4">
    <source>
        <dbReference type="Proteomes" id="UP000264980"/>
    </source>
</evidence>
<dbReference type="EMBL" id="JXNU01000003">
    <property type="protein sequence ID" value="KKF36228.1"/>
    <property type="molecule type" value="Genomic_DNA"/>
</dbReference>
<protein>
    <submittedName>
        <fullName evidence="2">Uncharacterized protein</fullName>
    </submittedName>
</protein>
<reference evidence="4" key="2">
    <citation type="submission" date="2016-01" db="EMBL/GenBank/DDBJ databases">
        <authorList>
            <person name="Shapiro L."/>
        </authorList>
    </citation>
    <scope>NUCLEOTIDE SEQUENCE [LARGE SCALE GENOMIC DNA]</scope>
    <source>
        <strain evidence="4">MDcuke</strain>
    </source>
</reference>
<organism evidence="2 3">
    <name type="scientific">Erwinia tracheiphila</name>
    <dbReference type="NCBI Taxonomy" id="65700"/>
    <lineage>
        <taxon>Bacteria</taxon>
        <taxon>Pseudomonadati</taxon>
        <taxon>Pseudomonadota</taxon>
        <taxon>Gammaproteobacteria</taxon>
        <taxon>Enterobacterales</taxon>
        <taxon>Erwiniaceae</taxon>
        <taxon>Erwinia</taxon>
    </lineage>
</organism>
<proteinExistence type="predicted"/>
<name>A0A0M2KG68_9GAMM</name>
<dbReference type="Proteomes" id="UP000033924">
    <property type="component" value="Unassembled WGS sequence"/>
</dbReference>
<reference evidence="2 3" key="1">
    <citation type="submission" date="2015-01" db="EMBL/GenBank/DDBJ databases">
        <title>Erwinia tracheiphila.</title>
        <authorList>
            <person name="Shapiro L.R."/>
        </authorList>
    </citation>
    <scope>NUCLEOTIDE SEQUENCE [LARGE SCALE GENOMIC DNA]</scope>
    <source>
        <strain evidence="2 3">BuffGH</strain>
    </source>
</reference>
<dbReference type="STRING" id="65700.SY86_13545"/>
<reference evidence="1" key="3">
    <citation type="submission" date="2016-01" db="EMBL/GenBank/DDBJ databases">
        <authorList>
            <person name="Oliw E.H."/>
        </authorList>
    </citation>
    <scope>NUCLEOTIDE SEQUENCE [LARGE SCALE GENOMIC DNA]</scope>
    <source>
        <strain evidence="1">MDcuke</strain>
    </source>
</reference>
<evidence type="ECO:0000313" key="3">
    <source>
        <dbReference type="Proteomes" id="UP000033924"/>
    </source>
</evidence>
<gene>
    <name evidence="1" type="ORF">AV903_17035</name>
    <name evidence="2" type="ORF">SY86_13545</name>
</gene>
<dbReference type="EMBL" id="CP013970">
    <property type="protein sequence ID" value="AXF77353.1"/>
    <property type="molecule type" value="Genomic_DNA"/>
</dbReference>